<evidence type="ECO:0000313" key="2">
    <source>
        <dbReference type="Proteomes" id="UP001211005"/>
    </source>
</evidence>
<organism evidence="1 2">
    <name type="scientific">Hymenobacter canadensis</name>
    <dbReference type="NCBI Taxonomy" id="2999067"/>
    <lineage>
        <taxon>Bacteria</taxon>
        <taxon>Pseudomonadati</taxon>
        <taxon>Bacteroidota</taxon>
        <taxon>Cytophagia</taxon>
        <taxon>Cytophagales</taxon>
        <taxon>Hymenobacteraceae</taxon>
        <taxon>Hymenobacter</taxon>
    </lineage>
</organism>
<accession>A0ABY7LXI2</accession>
<geneLocation type="plasmid" evidence="1 2">
    <name>unnamed1</name>
</geneLocation>
<protein>
    <submittedName>
        <fullName evidence="1">Uncharacterized protein</fullName>
    </submittedName>
</protein>
<sequence length="82" mass="9259">MPAESVFSALTAFQQQLDSPAFQDAMRAQLRAEAAAVNTFLSYRDAQGRYVHEYPATGEVYEVSLTQPRTRRLLPSIQPERL</sequence>
<dbReference type="EMBL" id="CP114768">
    <property type="protein sequence ID" value="WBA44137.1"/>
    <property type="molecule type" value="Genomic_DNA"/>
</dbReference>
<keyword evidence="1" id="KW-0614">Plasmid</keyword>
<name>A0ABY7LXI2_9BACT</name>
<dbReference type="RefSeq" id="WP_269562169.1">
    <property type="nucleotide sequence ID" value="NZ_CP114768.1"/>
</dbReference>
<evidence type="ECO:0000313" key="1">
    <source>
        <dbReference type="EMBL" id="WBA44137.1"/>
    </source>
</evidence>
<reference evidence="1 2" key="1">
    <citation type="submission" date="2022-12" db="EMBL/GenBank/DDBJ databases">
        <title>Hymenobacter canadensis sp. nov. isolated from lake water of the Cambridge Bay, Canada.</title>
        <authorList>
            <person name="Kim W.H."/>
            <person name="Lee Y.M."/>
        </authorList>
    </citation>
    <scope>NUCLEOTIDE SEQUENCE [LARGE SCALE GENOMIC DNA]</scope>
    <source>
        <strain evidence="1 2">PAMC 29467</strain>
        <plasmid evidence="1 2">unnamed1</plasmid>
    </source>
</reference>
<proteinExistence type="predicted"/>
<dbReference type="Proteomes" id="UP001211005">
    <property type="component" value="Plasmid unnamed1"/>
</dbReference>
<keyword evidence="2" id="KW-1185">Reference proteome</keyword>
<gene>
    <name evidence="1" type="ORF">O3303_19805</name>
</gene>